<organism evidence="2 3">
    <name type="scientific">Eleutherodactylus coqui</name>
    <name type="common">Puerto Rican coqui</name>
    <dbReference type="NCBI Taxonomy" id="57060"/>
    <lineage>
        <taxon>Eukaryota</taxon>
        <taxon>Metazoa</taxon>
        <taxon>Chordata</taxon>
        <taxon>Craniata</taxon>
        <taxon>Vertebrata</taxon>
        <taxon>Euteleostomi</taxon>
        <taxon>Amphibia</taxon>
        <taxon>Batrachia</taxon>
        <taxon>Anura</taxon>
        <taxon>Neobatrachia</taxon>
        <taxon>Hyloidea</taxon>
        <taxon>Eleutherodactylidae</taxon>
        <taxon>Eleutherodactylinae</taxon>
        <taxon>Eleutherodactylus</taxon>
        <taxon>Eleutherodactylus</taxon>
    </lineage>
</organism>
<dbReference type="AlphaFoldDB" id="A0A8J6K139"/>
<reference evidence="2" key="1">
    <citation type="thesis" date="2020" institute="ProQuest LLC" country="789 East Eisenhower Parkway, Ann Arbor, MI, USA">
        <title>Comparative Genomics and Chromosome Evolution.</title>
        <authorList>
            <person name="Mudd A.B."/>
        </authorList>
    </citation>
    <scope>NUCLEOTIDE SEQUENCE</scope>
    <source>
        <strain evidence="2">HN-11 Male</strain>
        <tissue evidence="2">Kidney and liver</tissue>
    </source>
</reference>
<name>A0A8J6K139_ELECQ</name>
<evidence type="ECO:0000256" key="1">
    <source>
        <dbReference type="SAM" id="Phobius"/>
    </source>
</evidence>
<evidence type="ECO:0000313" key="2">
    <source>
        <dbReference type="EMBL" id="KAG9471364.1"/>
    </source>
</evidence>
<feature type="transmembrane region" description="Helical" evidence="1">
    <location>
        <begin position="52"/>
        <end position="73"/>
    </location>
</feature>
<proteinExistence type="predicted"/>
<dbReference type="Proteomes" id="UP000770717">
    <property type="component" value="Unassembled WGS sequence"/>
</dbReference>
<dbReference type="EMBL" id="WNTK01000156">
    <property type="protein sequence ID" value="KAG9471364.1"/>
    <property type="molecule type" value="Genomic_DNA"/>
</dbReference>
<comment type="caution">
    <text evidence="2">The sequence shown here is derived from an EMBL/GenBank/DDBJ whole genome shotgun (WGS) entry which is preliminary data.</text>
</comment>
<sequence>MSLNAILKTCLAPERFMLECLLCRPHNVSCSSGMESYKWQQLFHSSWRCYTIYWLALVILYTGWDCSTIYWLALLH</sequence>
<keyword evidence="3" id="KW-1185">Reference proteome</keyword>
<protein>
    <submittedName>
        <fullName evidence="2">Uncharacterized protein</fullName>
    </submittedName>
</protein>
<evidence type="ECO:0000313" key="3">
    <source>
        <dbReference type="Proteomes" id="UP000770717"/>
    </source>
</evidence>
<keyword evidence="1" id="KW-1133">Transmembrane helix</keyword>
<keyword evidence="1" id="KW-0812">Transmembrane</keyword>
<keyword evidence="1" id="KW-0472">Membrane</keyword>
<gene>
    <name evidence="2" type="ORF">GDO78_015107</name>
</gene>
<accession>A0A8J6K139</accession>